<keyword evidence="9" id="KW-1185">Reference proteome</keyword>
<dbReference type="InterPro" id="IPR007112">
    <property type="entry name" value="Expansin/allergen_DPBB_dom"/>
</dbReference>
<dbReference type="Proteomes" id="UP001344447">
    <property type="component" value="Unassembled WGS sequence"/>
</dbReference>
<comment type="similarity">
    <text evidence="1">Belongs to the expansin family. Expansin A subfamily.</text>
</comment>
<protein>
    <recommendedName>
        <fullName evidence="7">Expansin-like EG45 domain-containing protein</fullName>
    </recommendedName>
</protein>
<evidence type="ECO:0000256" key="3">
    <source>
        <dbReference type="ARBA" id="ARBA00023157"/>
    </source>
</evidence>
<reference evidence="8 9" key="1">
    <citation type="submission" date="2023-11" db="EMBL/GenBank/DDBJ databases">
        <title>Dfirmibasis_genome.</title>
        <authorList>
            <person name="Edelbroek B."/>
            <person name="Kjellin J."/>
            <person name="Jerlstrom-Hultqvist J."/>
            <person name="Soderbom F."/>
        </authorList>
    </citation>
    <scope>NUCLEOTIDE SEQUENCE [LARGE SCALE GENOMIC DNA]</scope>
    <source>
        <strain evidence="8 9">TNS-C-14</strain>
    </source>
</reference>
<evidence type="ECO:0000313" key="9">
    <source>
        <dbReference type="Proteomes" id="UP001344447"/>
    </source>
</evidence>
<name>A0AAN7U4W5_9MYCE</name>
<evidence type="ECO:0000256" key="1">
    <source>
        <dbReference type="ARBA" id="ARBA00005392"/>
    </source>
</evidence>
<keyword evidence="2 6" id="KW-0732">Signal</keyword>
<dbReference type="AlphaFoldDB" id="A0AAN7U4W5"/>
<feature type="compositionally biased region" description="Polar residues" evidence="5">
    <location>
        <begin position="404"/>
        <end position="413"/>
    </location>
</feature>
<dbReference type="Gene3D" id="2.40.40.10">
    <property type="entry name" value="RlpA-like domain"/>
    <property type="match status" value="1"/>
</dbReference>
<sequence>MRISIFLLSLLFLSLNSLINADNTKLSVCGSARAVPTATQNSKPTCVNGNSQGIPTASLNSAAFNNGARCGQCYELTGPLGKTVVMVADSCDGGAACQQSQLFNFIISNEDFDKIGNRSDYGNIFSLGYQIVSCGYSGNVQGVFTGQSNQPSSYNYFLSVIFSNNNVAIKKVLIKGNSWPAFEALTNQNGNWKWNKNVYELQFPATLYVTSNTGESASYTMKSKPISNQPIDLAFQFNPDSIASLEGNECSMALPPQYIYQDGVTYGWVDSQSFNYLNFTDTSSDTKSGSGTCIKAQLDGHGGIKFTREGDFQTTYLEKLSFDIKTSVDTSLFAVYFGDIATKNIDPLTGSNWTTVVLNVKDLTNNTVEGALTFFNNQADSLTVWLDNIKWTFIEGAPVNAPTMNLTEVNNKPSTTSGTATTSNTPSSSIGGSSGVGSDSSIFGLSSENQENQSGHHASSNTNILLPTTFVFFISITILSLLF</sequence>
<gene>
    <name evidence="8" type="ORF">RB653_003622</name>
</gene>
<feature type="compositionally biased region" description="Low complexity" evidence="5">
    <location>
        <begin position="414"/>
        <end position="436"/>
    </location>
</feature>
<dbReference type="PANTHER" id="PTHR31836">
    <property type="match status" value="1"/>
</dbReference>
<evidence type="ECO:0000256" key="2">
    <source>
        <dbReference type="ARBA" id="ARBA00022729"/>
    </source>
</evidence>
<accession>A0AAN7U4W5</accession>
<keyword evidence="3" id="KW-1015">Disulfide bond</keyword>
<evidence type="ECO:0000256" key="4">
    <source>
        <dbReference type="ARBA" id="ARBA00023180"/>
    </source>
</evidence>
<dbReference type="SUPFAM" id="SSF50685">
    <property type="entry name" value="Barwin-like endoglucanases"/>
    <property type="match status" value="1"/>
</dbReference>
<comment type="caution">
    <text evidence="8">The sequence shown here is derived from an EMBL/GenBank/DDBJ whole genome shotgun (WGS) entry which is preliminary data.</text>
</comment>
<dbReference type="InterPro" id="IPR036908">
    <property type="entry name" value="RlpA-like_sf"/>
</dbReference>
<feature type="region of interest" description="Disordered" evidence="5">
    <location>
        <begin position="404"/>
        <end position="436"/>
    </location>
</feature>
<evidence type="ECO:0000256" key="5">
    <source>
        <dbReference type="SAM" id="MobiDB-lite"/>
    </source>
</evidence>
<dbReference type="CDD" id="cd22271">
    <property type="entry name" value="DPBB_EXP_N-like"/>
    <property type="match status" value="1"/>
</dbReference>
<feature type="signal peptide" evidence="6">
    <location>
        <begin position="1"/>
        <end position="21"/>
    </location>
</feature>
<keyword evidence="4" id="KW-0325">Glycoprotein</keyword>
<feature type="domain" description="Expansin-like EG45" evidence="7">
    <location>
        <begin position="26"/>
        <end position="139"/>
    </location>
</feature>
<organism evidence="8 9">
    <name type="scientific">Dictyostelium firmibasis</name>
    <dbReference type="NCBI Taxonomy" id="79012"/>
    <lineage>
        <taxon>Eukaryota</taxon>
        <taxon>Amoebozoa</taxon>
        <taxon>Evosea</taxon>
        <taxon>Eumycetozoa</taxon>
        <taxon>Dictyostelia</taxon>
        <taxon>Dictyosteliales</taxon>
        <taxon>Dictyosteliaceae</taxon>
        <taxon>Dictyostelium</taxon>
    </lineage>
</organism>
<evidence type="ECO:0000313" key="8">
    <source>
        <dbReference type="EMBL" id="KAK5582040.1"/>
    </source>
</evidence>
<evidence type="ECO:0000259" key="7">
    <source>
        <dbReference type="PROSITE" id="PS50842"/>
    </source>
</evidence>
<evidence type="ECO:0000256" key="6">
    <source>
        <dbReference type="SAM" id="SignalP"/>
    </source>
</evidence>
<dbReference type="InterPro" id="IPR051477">
    <property type="entry name" value="Expansin_CellWall"/>
</dbReference>
<feature type="chain" id="PRO_5043023577" description="Expansin-like EG45 domain-containing protein" evidence="6">
    <location>
        <begin position="22"/>
        <end position="483"/>
    </location>
</feature>
<proteinExistence type="inferred from homology"/>
<dbReference type="PROSITE" id="PS50842">
    <property type="entry name" value="EXPANSIN_EG45"/>
    <property type="match status" value="1"/>
</dbReference>
<dbReference type="EMBL" id="JAVFKY010000001">
    <property type="protein sequence ID" value="KAK5582040.1"/>
    <property type="molecule type" value="Genomic_DNA"/>
</dbReference>
<dbReference type="PANTHER" id="PTHR31836:SF11">
    <property type="entry name" value="EXPANSIN-LIKE PROTEIN 8-RELATED"/>
    <property type="match status" value="1"/>
</dbReference>
<dbReference type="Gene3D" id="2.60.120.430">
    <property type="entry name" value="Galactose-binding lectin"/>
    <property type="match status" value="1"/>
</dbReference>